<sequence>MGKNDLEKLKKEVNDLGILNIEASGNITVVL</sequence>
<comment type="caution">
    <text evidence="1">The sequence shown here is derived from an EMBL/GenBank/DDBJ whole genome shotgun (WGS) entry which is preliminary data.</text>
</comment>
<dbReference type="HOGENOM" id="CLU_3398998_0_0_12"/>
<accession>M2BD93</accession>
<dbReference type="AlphaFoldDB" id="M2BD93"/>
<evidence type="ECO:0000313" key="2">
    <source>
        <dbReference type="Proteomes" id="UP000016183"/>
    </source>
</evidence>
<reference evidence="1 2" key="1">
    <citation type="submission" date="2012-01" db="EMBL/GenBank/DDBJ databases">
        <title>The Genome Sequence of Treponema denticola SP33.</title>
        <authorList>
            <consortium name="The Broad Institute Genome Sequencing Platform"/>
            <person name="Earl A."/>
            <person name="Ward D."/>
            <person name="Feldgarden M."/>
            <person name="Gevers D."/>
            <person name="Blanton J.M."/>
            <person name="Fenno C.J."/>
            <person name="Baranova O.V."/>
            <person name="Mathney J."/>
            <person name="Dewhirst F.E."/>
            <person name="Izard J."/>
            <person name="Young S.K."/>
            <person name="Zeng Q."/>
            <person name="Gargeya S."/>
            <person name="Fitzgerald M."/>
            <person name="Haas B."/>
            <person name="Abouelleil A."/>
            <person name="Alvarado L."/>
            <person name="Arachchi H.M."/>
            <person name="Berlin A."/>
            <person name="Chapman S.B."/>
            <person name="Gearin G."/>
            <person name="Goldberg J."/>
            <person name="Griggs A."/>
            <person name="Gujja S."/>
            <person name="Hansen M."/>
            <person name="Heiman D."/>
            <person name="Howarth C."/>
            <person name="Larimer J."/>
            <person name="Lui A."/>
            <person name="MacDonald P.J.P."/>
            <person name="McCowen C."/>
            <person name="Montmayeur A."/>
            <person name="Murphy C."/>
            <person name="Neiman D."/>
            <person name="Pearson M."/>
            <person name="Priest M."/>
            <person name="Roberts A."/>
            <person name="Saif S."/>
            <person name="Shea T."/>
            <person name="Sisk P."/>
            <person name="Stolte C."/>
            <person name="Sykes S."/>
            <person name="Wortman J."/>
            <person name="Nusbaum C."/>
            <person name="Birren B."/>
        </authorList>
    </citation>
    <scope>NUCLEOTIDE SEQUENCE [LARGE SCALE GENOMIC DNA]</scope>
    <source>
        <strain evidence="1 2">SP33</strain>
    </source>
</reference>
<evidence type="ECO:0000313" key="1">
    <source>
        <dbReference type="EMBL" id="EMB20019.1"/>
    </source>
</evidence>
<organism evidence="1 2">
    <name type="scientific">Treponema denticola SP33</name>
    <dbReference type="NCBI Taxonomy" id="999437"/>
    <lineage>
        <taxon>Bacteria</taxon>
        <taxon>Pseudomonadati</taxon>
        <taxon>Spirochaetota</taxon>
        <taxon>Spirochaetia</taxon>
        <taxon>Spirochaetales</taxon>
        <taxon>Treponemataceae</taxon>
        <taxon>Treponema</taxon>
    </lineage>
</organism>
<dbReference type="EMBL" id="AGDZ01000037">
    <property type="protein sequence ID" value="EMB20019.1"/>
    <property type="molecule type" value="Genomic_DNA"/>
</dbReference>
<dbReference type="Proteomes" id="UP000016183">
    <property type="component" value="Unassembled WGS sequence"/>
</dbReference>
<name>M2BD93_TREDN</name>
<proteinExistence type="predicted"/>
<gene>
    <name evidence="1" type="ORF">HMPREF9733_02575</name>
</gene>
<protein>
    <submittedName>
        <fullName evidence="1">Uncharacterized protein</fullName>
    </submittedName>
</protein>